<dbReference type="PANTHER" id="PTHR11177">
    <property type="entry name" value="CHITINASE"/>
    <property type="match status" value="1"/>
</dbReference>
<evidence type="ECO:0000259" key="5">
    <source>
        <dbReference type="PROSITE" id="PS51910"/>
    </source>
</evidence>
<dbReference type="SUPFAM" id="SSF51445">
    <property type="entry name" value="(Trans)glycosidases"/>
    <property type="match status" value="1"/>
</dbReference>
<dbReference type="EMBL" id="CAOQHR010000006">
    <property type="protein sequence ID" value="CAI6336651.1"/>
    <property type="molecule type" value="Genomic_DNA"/>
</dbReference>
<feature type="compositionally biased region" description="Low complexity" evidence="3">
    <location>
        <begin position="552"/>
        <end position="572"/>
    </location>
</feature>
<dbReference type="InterPro" id="IPR017853">
    <property type="entry name" value="GH"/>
</dbReference>
<comment type="caution">
    <text evidence="6">The sequence shown here is derived from an EMBL/GenBank/DDBJ whole genome shotgun (WGS) entry which is preliminary data.</text>
</comment>
<keyword evidence="4" id="KW-0732">Signal</keyword>
<protein>
    <recommendedName>
        <fullName evidence="2">chitinase</fullName>
        <ecNumber evidence="2">3.2.1.14</ecNumber>
    </recommendedName>
</protein>
<dbReference type="PANTHER" id="PTHR11177:SF333">
    <property type="entry name" value="CHITINASE"/>
    <property type="match status" value="1"/>
</dbReference>
<gene>
    <name evidence="6" type="ORF">PDIGIT_LOCUS9755</name>
</gene>
<dbReference type="GO" id="GO:0005975">
    <property type="term" value="P:carbohydrate metabolic process"/>
    <property type="evidence" value="ECO:0007669"/>
    <property type="project" value="InterPro"/>
</dbReference>
<sequence>MKKLIMRLLLFSALAALVTANSGADLAPRANDRGPPLPYVDSSGGNQLEQPTSDVNAGANKPSCGVMSGTVNARTIGYYQARNVRTRPCDQVWPNQLNTKGLTHLNLVFATIDPKTFKIGLDNKGDDEIYRQFLNLKKDGLQSWFGVGGWHSSGNDKTRHTWTELAASPENRKAFVDSAVDFLEHYGFQGLDIDWEWPTSGNHGGCPEEKKNHVALMKDLRKAFGTKYGLSCVLPLDGHYLKGIDIARLAQHVDWINILTYDIHGASKVDGPENAHVRSPTDAKEIDELLSVYWDSGVDTNKMNFGVALYARGFTLSDRNCHDVGCKFSAASHEGACTKQAGMLSNTELKRLIKEKNLHPQMLGNGADAMSVVYEDQWFGYDSPETIEKKKMLASNRCMGGSAVWALDFDSSDEGEQLPWPSPSSSSHSKLCSTGGAGQSSASERSSHSWESNVPTPPYSLVPSSMYSSISSIKASSGSTTEASTKSGSSAPATKSKQSSAGSSAPQSQSQTHSSSAHSQSQGSSSGSSNRQQRRTESSSAPSQSQPFDQRSTGSWLSWKISSSSSPAPSQSKPDDQRSTESWISWKTSSSSSSAPPPSPSNTGDQRSTGSWISWKTSSSSSSAPPPSPSNSGDQRSTGSWISWKTSSSSSAPPPSNSGDQRSTGSWISWKTPSTSSTTSPPNTGDQRSTGSWISWKTSSSSSAPPPSNSGDQRSTGSWISWKTSSGPTSTSSSENQQTTGGSESLTANFPIPTLSWMGQKSESSWSLTPVQPPSMSSWSGFPSVTAPNLGPQPTAPQYGGGNYQELGWRNIPQCVDGKKNGRYLTKECCDGCWHDEIAEDGKTRLLRCTKKQLFGCGCGPFGMSIPPCTWPEIDWPKFDIKIHMPEIAPILPCGIFGCDPSDLFGCDGCGPGPLGFGGFCWGPGCDKPCPKNLCPDGKGWKVGKPPKPKPGDPDPDTNNCDKKDVKTITTADVSCTEFVTASSTSVISMTSSTCITLFSAELTGCNMRGGGTSTQTGTKTKSGSSIAIPTLSWKNGDAIAIPTLSWKPKVAACTRAPLNLDEEEGDNELKRNITIPTLSWMPNNKIAIPTLSWMPSHGSCTRSPCNPDENEGDNEGITIPTLSWQAEKVPVPTLSWKPQPTKSSSSQAPPSSSQKPQGTQHPIPRGGMWTVELKHALDTNKQQGVVQWVMKDSNGFEAGKGWNGDELVSTSAPLPFAPGIFCKKLGDKELGEIEFFLHAQLPGGCEVSWTTGNLKDPWQKKQMCPFQGYGDDAIGCDDISKVKWEQTIHDEPNYWERNFKCWFRYMGRGIRENPWTYDA</sequence>
<feature type="compositionally biased region" description="Low complexity" evidence="3">
    <location>
        <begin position="495"/>
        <end position="529"/>
    </location>
</feature>
<evidence type="ECO:0000256" key="1">
    <source>
        <dbReference type="ARBA" id="ARBA00008682"/>
    </source>
</evidence>
<evidence type="ECO:0000313" key="7">
    <source>
        <dbReference type="Proteomes" id="UP001152607"/>
    </source>
</evidence>
<dbReference type="Gene3D" id="3.20.20.80">
    <property type="entry name" value="Glycosidases"/>
    <property type="match status" value="1"/>
</dbReference>
<proteinExistence type="inferred from homology"/>
<feature type="compositionally biased region" description="Low complexity" evidence="3">
    <location>
        <begin position="440"/>
        <end position="452"/>
    </location>
</feature>
<dbReference type="InterPro" id="IPR050314">
    <property type="entry name" value="Glycosyl_Hydrlase_18"/>
</dbReference>
<dbReference type="EC" id="3.2.1.14" evidence="2"/>
<keyword evidence="7" id="KW-1185">Reference proteome</keyword>
<comment type="similarity">
    <text evidence="1">Belongs to the glycosyl hydrolase 18 family. Chitinase class V subfamily.</text>
</comment>
<reference evidence="6" key="1">
    <citation type="submission" date="2023-01" db="EMBL/GenBank/DDBJ databases">
        <authorList>
            <person name="Van Ghelder C."/>
            <person name="Rancurel C."/>
        </authorList>
    </citation>
    <scope>NUCLEOTIDE SEQUENCE</scope>
    <source>
        <strain evidence="6">CNCM I-4278</strain>
    </source>
</reference>
<feature type="compositionally biased region" description="Low complexity" evidence="3">
    <location>
        <begin position="721"/>
        <end position="743"/>
    </location>
</feature>
<dbReference type="Gene3D" id="3.10.50.10">
    <property type="match status" value="1"/>
</dbReference>
<evidence type="ECO:0000256" key="2">
    <source>
        <dbReference type="ARBA" id="ARBA00012729"/>
    </source>
</evidence>
<organism evidence="6 7">
    <name type="scientific">Periconia digitata</name>
    <dbReference type="NCBI Taxonomy" id="1303443"/>
    <lineage>
        <taxon>Eukaryota</taxon>
        <taxon>Fungi</taxon>
        <taxon>Dikarya</taxon>
        <taxon>Ascomycota</taxon>
        <taxon>Pezizomycotina</taxon>
        <taxon>Dothideomycetes</taxon>
        <taxon>Pleosporomycetidae</taxon>
        <taxon>Pleosporales</taxon>
        <taxon>Massarineae</taxon>
        <taxon>Periconiaceae</taxon>
        <taxon>Periconia</taxon>
    </lineage>
</organism>
<dbReference type="Pfam" id="PF00704">
    <property type="entry name" value="Glyco_hydro_18"/>
    <property type="match status" value="1"/>
</dbReference>
<feature type="compositionally biased region" description="Low complexity" evidence="3">
    <location>
        <begin position="689"/>
        <end position="703"/>
    </location>
</feature>
<feature type="region of interest" description="Disordered" evidence="3">
    <location>
        <begin position="25"/>
        <end position="62"/>
    </location>
</feature>
<dbReference type="Proteomes" id="UP001152607">
    <property type="component" value="Unassembled WGS sequence"/>
</dbReference>
<feature type="domain" description="GH18" evidence="5">
    <location>
        <begin position="73"/>
        <end position="433"/>
    </location>
</feature>
<feature type="compositionally biased region" description="Polar residues" evidence="3">
    <location>
        <begin position="480"/>
        <end position="493"/>
    </location>
</feature>
<dbReference type="PROSITE" id="PS51910">
    <property type="entry name" value="GH18_2"/>
    <property type="match status" value="1"/>
</dbReference>
<feature type="region of interest" description="Disordered" evidence="3">
    <location>
        <begin position="472"/>
        <end position="750"/>
    </location>
</feature>
<dbReference type="InterPro" id="IPR001223">
    <property type="entry name" value="Glyco_hydro18_cat"/>
</dbReference>
<dbReference type="SMART" id="SM00636">
    <property type="entry name" value="Glyco_18"/>
    <property type="match status" value="1"/>
</dbReference>
<feature type="region of interest" description="Disordered" evidence="3">
    <location>
        <begin position="412"/>
        <end position="456"/>
    </location>
</feature>
<dbReference type="OrthoDB" id="73875at2759"/>
<feature type="compositionally biased region" description="Low complexity" evidence="3">
    <location>
        <begin position="637"/>
        <end position="651"/>
    </location>
</feature>
<feature type="chain" id="PRO_5040789153" description="chitinase" evidence="4">
    <location>
        <begin position="21"/>
        <end position="1320"/>
    </location>
</feature>
<accession>A0A9W4XT51</accession>
<feature type="compositionally biased region" description="Polar residues" evidence="3">
    <location>
        <begin position="538"/>
        <end position="551"/>
    </location>
</feature>
<dbReference type="InterPro" id="IPR029070">
    <property type="entry name" value="Chitinase_insertion_sf"/>
</dbReference>
<name>A0A9W4XT51_9PLEO</name>
<feature type="compositionally biased region" description="Polar residues" evidence="3">
    <location>
        <begin position="43"/>
        <end position="55"/>
    </location>
</feature>
<feature type="signal peptide" evidence="4">
    <location>
        <begin position="1"/>
        <end position="20"/>
    </location>
</feature>
<evidence type="ECO:0000256" key="4">
    <source>
        <dbReference type="SAM" id="SignalP"/>
    </source>
</evidence>
<dbReference type="InterPro" id="IPR011583">
    <property type="entry name" value="Chitinase_II/V-like_cat"/>
</dbReference>
<evidence type="ECO:0000313" key="6">
    <source>
        <dbReference type="EMBL" id="CAI6336651.1"/>
    </source>
</evidence>
<evidence type="ECO:0000256" key="3">
    <source>
        <dbReference type="SAM" id="MobiDB-lite"/>
    </source>
</evidence>
<feature type="region of interest" description="Disordered" evidence="3">
    <location>
        <begin position="1134"/>
        <end position="1167"/>
    </location>
</feature>
<dbReference type="SUPFAM" id="SSF54556">
    <property type="entry name" value="Chitinase insertion domain"/>
    <property type="match status" value="1"/>
</dbReference>
<feature type="compositionally biased region" description="Low complexity" evidence="3">
    <location>
        <begin position="608"/>
        <end position="623"/>
    </location>
</feature>
<feature type="compositionally biased region" description="Low complexity" evidence="3">
    <location>
        <begin position="672"/>
        <end position="682"/>
    </location>
</feature>
<dbReference type="GO" id="GO:0008061">
    <property type="term" value="F:chitin binding"/>
    <property type="evidence" value="ECO:0007669"/>
    <property type="project" value="InterPro"/>
</dbReference>
<feature type="region of interest" description="Disordered" evidence="3">
    <location>
        <begin position="1098"/>
        <end position="1118"/>
    </location>
</feature>
<feature type="compositionally biased region" description="Low complexity" evidence="3">
    <location>
        <begin position="1136"/>
        <end position="1158"/>
    </location>
</feature>
<dbReference type="GO" id="GO:0008843">
    <property type="term" value="F:endochitinase activity"/>
    <property type="evidence" value="ECO:0007669"/>
    <property type="project" value="UniProtKB-EC"/>
</dbReference>
<feature type="region of interest" description="Disordered" evidence="3">
    <location>
        <begin position="941"/>
        <end position="962"/>
    </location>
</feature>
<feature type="compositionally biased region" description="Polar residues" evidence="3">
    <location>
        <begin position="660"/>
        <end position="671"/>
    </location>
</feature>